<dbReference type="GO" id="GO:0005975">
    <property type="term" value="P:carbohydrate metabolic process"/>
    <property type="evidence" value="ECO:0007669"/>
    <property type="project" value="UniProtKB-ARBA"/>
</dbReference>
<dbReference type="SUPFAM" id="SSF49299">
    <property type="entry name" value="PKD domain"/>
    <property type="match status" value="2"/>
</dbReference>
<dbReference type="InterPro" id="IPR032109">
    <property type="entry name" value="Big_3_5"/>
</dbReference>
<evidence type="ECO:0000256" key="1">
    <source>
        <dbReference type="SAM" id="MobiDB-lite"/>
    </source>
</evidence>
<comment type="caution">
    <text evidence="5">The sequence shown here is derived from an EMBL/GenBank/DDBJ whole genome shotgun (WGS) entry which is preliminary data.</text>
</comment>
<dbReference type="InterPro" id="IPR035986">
    <property type="entry name" value="PKD_dom_sf"/>
</dbReference>
<protein>
    <submittedName>
        <fullName evidence="5">Ig-like domain repeat protein</fullName>
    </submittedName>
</protein>
<accession>A0A9Q5RP21</accession>
<dbReference type="Proteomes" id="UP000603463">
    <property type="component" value="Unassembled WGS sequence"/>
</dbReference>
<evidence type="ECO:0000313" key="5">
    <source>
        <dbReference type="EMBL" id="NKT79896.1"/>
    </source>
</evidence>
<proteinExistence type="predicted"/>
<dbReference type="InterPro" id="IPR013783">
    <property type="entry name" value="Ig-like_fold"/>
</dbReference>
<dbReference type="RefSeq" id="WP_084961663.1">
    <property type="nucleotide sequence ID" value="NZ_CP095477.1"/>
</dbReference>
<feature type="domain" description="Bacterial Ig-like" evidence="3">
    <location>
        <begin position="257"/>
        <end position="340"/>
    </location>
</feature>
<gene>
    <name evidence="4" type="ORF">GS441_05595</name>
    <name evidence="5" type="ORF">GS882_17460</name>
    <name evidence="6" type="ORF">GS947_17820</name>
</gene>
<dbReference type="AlphaFoldDB" id="A0A9Q5RP21"/>
<reference evidence="5" key="2">
    <citation type="journal article" date="2020" name="Environ. Microbiol.">
        <title>The novel and transferable erm(51) gene confers Macrolides, Lincosamides, and Streptogramins B (MLSB) resistance to clonal Rhodococcus equi in the environment.</title>
        <authorList>
            <person name="Huber L."/>
            <person name="Giguere S."/>
            <person name="Slovis N.M."/>
            <person name="Alvarez-Narvaez S."/>
            <person name="Hart K.A."/>
            <person name="Greiter M."/>
            <person name="Morris E.R.A."/>
            <person name="Cohen N.D."/>
        </authorList>
    </citation>
    <scope>NUCLEOTIDE SEQUENCE</scope>
    <source>
        <strain evidence="5">Lh_116_1</strain>
        <strain evidence="6">Lh_16_1</strain>
    </source>
</reference>
<dbReference type="EMBL" id="WVBC01000030">
    <property type="protein sequence ID" value="NKT79896.1"/>
    <property type="molecule type" value="Genomic_DNA"/>
</dbReference>
<evidence type="ECO:0000256" key="2">
    <source>
        <dbReference type="SAM" id="SignalP"/>
    </source>
</evidence>
<feature type="signal peptide" evidence="2">
    <location>
        <begin position="1"/>
        <end position="24"/>
    </location>
</feature>
<dbReference type="Gene3D" id="2.60.40.10">
    <property type="entry name" value="Immunoglobulins"/>
    <property type="match status" value="5"/>
</dbReference>
<feature type="chain" id="PRO_5044465812" evidence="2">
    <location>
        <begin position="25"/>
        <end position="651"/>
    </location>
</feature>
<sequence>MAAGATAAVAAGFVVALGTGSAGAASGSVTWEDGNSKFTRTVSNTTPNEGDIVTVSTKFERTGIPVEWIQAVKDLHPPCLTYVSGNRSGPEIASDYVRVTGNWPVYPNIDPKSQTFEFSYRVGADCARGVPLTTTMHYSGSLGSGTYADKGPAISVAKNATTTTLAPVSAPVTAGQSVTLTATVTGGAQGDAVDFYDGTTKVGTGTLSASGVATLAWTPTTAGTHPLQAKYLGTAKANPSDSAPQSVSVVVPTSMTVSAPSTALTGTAVTLSATVTPSNAVGTVQFKDNGTNVGSPVPVSNGAATMQYAFTTAGNRNITATFTSGSGFAETTSAPQPVAVSAPAVQTTIAMQVPPTAETGTAVTLTANLTPVDASGKVQFKDGNADIGSLVTVSNGKAQLSHTFTNPGNHSISAVFTGDPGFLGSTATAKPVIATDPQVPDVQTTTALTAPTTAQTGVAVALTANLTPADASGKVQFKDGDDPIGSPVDVANGVAAIQHTFQASGVHSITAVFTAGAGFVGSTSSPQSVQVSDPAPGDVVTSTALTVPGNATVGQQATLSARVTGNGSLTGTVQFYDGAIPLGSGMALQNGVATLPHTFTSAGPHEITAVYSGGAGSQASTSAPQTVQVAAAGGGNEGGAGPLGSLSGFGS</sequence>
<feature type="domain" description="Bacterial Ig-like" evidence="3">
    <location>
        <begin position="449"/>
        <end position="532"/>
    </location>
</feature>
<name>A0A9Q5RP21_RHOHA</name>
<feature type="domain" description="Bacterial Ig-like" evidence="3">
    <location>
        <begin position="547"/>
        <end position="630"/>
    </location>
</feature>
<evidence type="ECO:0000313" key="7">
    <source>
        <dbReference type="Proteomes" id="UP000603463"/>
    </source>
</evidence>
<feature type="region of interest" description="Disordered" evidence="1">
    <location>
        <begin position="631"/>
        <end position="651"/>
    </location>
</feature>
<dbReference type="EMBL" id="WVDC01000007">
    <property type="protein sequence ID" value="NKW43416.1"/>
    <property type="molecule type" value="Genomic_DNA"/>
</dbReference>
<reference evidence="4" key="1">
    <citation type="submission" date="2019-11" db="EMBL/GenBank/DDBJ databases">
        <title>Spread of Macrolides and rifampicin resistant Rhodococcus equi in clinical isolates in the USA.</title>
        <authorList>
            <person name="Alvarez-Narvaez S."/>
            <person name="Huber L."/>
            <person name="Cohen N.D."/>
            <person name="Slovis N."/>
            <person name="Greiter M."/>
            <person name="Giguere S."/>
            <person name="Hart K."/>
        </authorList>
    </citation>
    <scope>NUCLEOTIDE SEQUENCE</scope>
    <source>
        <strain evidence="4">Lh_17</strain>
    </source>
</reference>
<dbReference type="Pfam" id="PF16640">
    <property type="entry name" value="Big_3_5"/>
    <property type="match status" value="5"/>
</dbReference>
<dbReference type="EMBL" id="WUXR01000002">
    <property type="protein sequence ID" value="MBM4564933.1"/>
    <property type="molecule type" value="Genomic_DNA"/>
</dbReference>
<dbReference type="Proteomes" id="UP000808906">
    <property type="component" value="Unassembled WGS sequence"/>
</dbReference>
<evidence type="ECO:0000313" key="6">
    <source>
        <dbReference type="EMBL" id="NKW43416.1"/>
    </source>
</evidence>
<feature type="compositionally biased region" description="Gly residues" evidence="1">
    <location>
        <begin position="632"/>
        <end position="651"/>
    </location>
</feature>
<feature type="domain" description="Bacterial Ig-like" evidence="3">
    <location>
        <begin position="168"/>
        <end position="249"/>
    </location>
</feature>
<feature type="domain" description="Bacterial Ig-like" evidence="3">
    <location>
        <begin position="353"/>
        <end position="430"/>
    </location>
</feature>
<evidence type="ECO:0000313" key="4">
    <source>
        <dbReference type="EMBL" id="MBM4564933.1"/>
    </source>
</evidence>
<evidence type="ECO:0000259" key="3">
    <source>
        <dbReference type="Pfam" id="PF16640"/>
    </source>
</evidence>
<keyword evidence="2" id="KW-0732">Signal</keyword>
<organism evidence="5 7">
    <name type="scientific">Rhodococcus hoagii</name>
    <name type="common">Corynebacterium equii</name>
    <dbReference type="NCBI Taxonomy" id="43767"/>
    <lineage>
        <taxon>Bacteria</taxon>
        <taxon>Bacillati</taxon>
        <taxon>Actinomycetota</taxon>
        <taxon>Actinomycetes</taxon>
        <taxon>Mycobacteriales</taxon>
        <taxon>Nocardiaceae</taxon>
        <taxon>Prescottella</taxon>
    </lineage>
</organism>
<dbReference type="Proteomes" id="UP000608063">
    <property type="component" value="Unassembled WGS sequence"/>
</dbReference>